<dbReference type="PhylomeDB" id="A0A0D2WKJ6"/>
<dbReference type="STRING" id="595528.A0A0D2WKJ6"/>
<organism evidence="5 6">
    <name type="scientific">Capsaspora owczarzaki (strain ATCC 30864)</name>
    <dbReference type="NCBI Taxonomy" id="595528"/>
    <lineage>
        <taxon>Eukaryota</taxon>
        <taxon>Filasterea</taxon>
        <taxon>Capsaspora</taxon>
    </lineage>
</organism>
<sequence>MATKAAAPTALVAVSLDDEALKQRLILDEKRFNDLLRDVRKWMAPSEPAASSTPVPMAEEDEASAAATASVAPLPSQDELIEANLVLKESLLAGIATIQSTIAKSSLVVQMNTLQMAQLDATEARIQSEVEATRREISELKQTLELEKQLRANRQVYNKKASEVLKWESRTEAQNRIRRIEEEIQASQAEREKVEARIQLRQRQFSLLLHAAHQLQLVLYDQDSSPEQDLLDRMRQLQQAEDEENAAAAAAAEEAAAAAAALANGGDEPASSTGSGGIRRVREEDLDEDSARHAFKRPREATDTDAAGNFDQVEEDAETSANADIADEVVPNE</sequence>
<dbReference type="RefSeq" id="XP_004364322.1">
    <property type="nucleotide sequence ID" value="XM_004364265.2"/>
</dbReference>
<dbReference type="GO" id="GO:0006397">
    <property type="term" value="P:mRNA processing"/>
    <property type="evidence" value="ECO:0007669"/>
    <property type="project" value="InterPro"/>
</dbReference>
<dbReference type="InParanoid" id="A0A0D2WKJ6"/>
<feature type="coiled-coil region" evidence="3">
    <location>
        <begin position="116"/>
        <end position="204"/>
    </location>
</feature>
<comment type="subcellular location">
    <subcellularLocation>
        <location evidence="1">Nucleus</location>
    </subcellularLocation>
</comment>
<gene>
    <name evidence="5" type="ORF">CAOG_001454</name>
</gene>
<feature type="compositionally biased region" description="Basic and acidic residues" evidence="4">
    <location>
        <begin position="289"/>
        <end position="302"/>
    </location>
</feature>
<dbReference type="GO" id="GO:0000445">
    <property type="term" value="C:THO complex part of transcription export complex"/>
    <property type="evidence" value="ECO:0007669"/>
    <property type="project" value="InterPro"/>
</dbReference>
<keyword evidence="3" id="KW-0175">Coiled coil</keyword>
<dbReference type="OrthoDB" id="205166at2759"/>
<evidence type="ECO:0000256" key="1">
    <source>
        <dbReference type="ARBA" id="ARBA00004123"/>
    </source>
</evidence>
<accession>A0A0D2WKJ6</accession>
<keyword evidence="2" id="KW-0539">Nucleus</keyword>
<evidence type="ECO:0000256" key="4">
    <source>
        <dbReference type="SAM" id="MobiDB-lite"/>
    </source>
</evidence>
<dbReference type="InterPro" id="IPR008501">
    <property type="entry name" value="THOC7/Mft1"/>
</dbReference>
<keyword evidence="6" id="KW-1185">Reference proteome</keyword>
<dbReference type="AlphaFoldDB" id="A0A0D2WKJ6"/>
<reference evidence="6" key="1">
    <citation type="submission" date="2011-02" db="EMBL/GenBank/DDBJ databases">
        <title>The Genome Sequence of Capsaspora owczarzaki ATCC 30864.</title>
        <authorList>
            <person name="Russ C."/>
            <person name="Cuomo C."/>
            <person name="Burger G."/>
            <person name="Gray M.W."/>
            <person name="Holland P.W.H."/>
            <person name="King N."/>
            <person name="Lang F.B.F."/>
            <person name="Roger A.J."/>
            <person name="Ruiz-Trillo I."/>
            <person name="Young S.K."/>
            <person name="Zeng Q."/>
            <person name="Gargeya S."/>
            <person name="Alvarado L."/>
            <person name="Berlin A."/>
            <person name="Chapman S.B."/>
            <person name="Chen Z."/>
            <person name="Freedman E."/>
            <person name="Gellesch M."/>
            <person name="Goldberg J."/>
            <person name="Griggs A."/>
            <person name="Gujja S."/>
            <person name="Heilman E."/>
            <person name="Heiman D."/>
            <person name="Howarth C."/>
            <person name="Mehta T."/>
            <person name="Neiman D."/>
            <person name="Pearson M."/>
            <person name="Roberts A."/>
            <person name="Saif S."/>
            <person name="Shea T."/>
            <person name="Shenoy N."/>
            <person name="Sisk P."/>
            <person name="Stolte C."/>
            <person name="Sykes S."/>
            <person name="White J."/>
            <person name="Yandava C."/>
            <person name="Haas B."/>
            <person name="Nusbaum C."/>
            <person name="Birren B."/>
        </authorList>
    </citation>
    <scope>NUCLEOTIDE SEQUENCE</scope>
    <source>
        <strain evidence="6">ATCC 30864</strain>
    </source>
</reference>
<evidence type="ECO:0000256" key="3">
    <source>
        <dbReference type="SAM" id="Coils"/>
    </source>
</evidence>
<dbReference type="Proteomes" id="UP000008743">
    <property type="component" value="Unassembled WGS sequence"/>
</dbReference>
<evidence type="ECO:0000256" key="2">
    <source>
        <dbReference type="ARBA" id="ARBA00023242"/>
    </source>
</evidence>
<proteinExistence type="predicted"/>
<evidence type="ECO:0000313" key="6">
    <source>
        <dbReference type="Proteomes" id="UP000008743"/>
    </source>
</evidence>
<dbReference type="EMBL" id="KE346361">
    <property type="protein sequence ID" value="KJE90103.1"/>
    <property type="molecule type" value="Genomic_DNA"/>
</dbReference>
<feature type="region of interest" description="Disordered" evidence="4">
    <location>
        <begin position="45"/>
        <end position="71"/>
    </location>
</feature>
<evidence type="ECO:0000313" key="5">
    <source>
        <dbReference type="EMBL" id="KJE90103.1"/>
    </source>
</evidence>
<name>A0A0D2WKJ6_CAPO3</name>
<protein>
    <submittedName>
        <fullName evidence="5">Uncharacterized protein</fullName>
    </submittedName>
</protein>
<feature type="region of interest" description="Disordered" evidence="4">
    <location>
        <begin position="260"/>
        <end position="333"/>
    </location>
</feature>
<dbReference type="Pfam" id="PF05615">
    <property type="entry name" value="THOC7"/>
    <property type="match status" value="1"/>
</dbReference>